<dbReference type="GO" id="GO:0005975">
    <property type="term" value="P:carbohydrate metabolic process"/>
    <property type="evidence" value="ECO:0007669"/>
    <property type="project" value="UniProtKB-ARBA"/>
</dbReference>
<keyword evidence="2" id="KW-0732">Signal</keyword>
<dbReference type="Proteomes" id="UP000182409">
    <property type="component" value="Unassembled WGS sequence"/>
</dbReference>
<feature type="chain" id="PRO_5010370924" evidence="2">
    <location>
        <begin position="23"/>
        <end position="903"/>
    </location>
</feature>
<feature type="domain" description="Gylcosyl hydrolase 115 C-terminal" evidence="3">
    <location>
        <begin position="718"/>
        <end position="901"/>
    </location>
</feature>
<evidence type="ECO:0000313" key="5">
    <source>
        <dbReference type="Proteomes" id="UP000182409"/>
    </source>
</evidence>
<dbReference type="Gene3D" id="3.20.20.520">
    <property type="entry name" value="Glycosyl hydrolase family 115"/>
    <property type="match status" value="1"/>
</dbReference>
<dbReference type="EMBL" id="FNSD01000001">
    <property type="protein sequence ID" value="SEB99050.1"/>
    <property type="molecule type" value="Genomic_DNA"/>
</dbReference>
<feature type="signal peptide" evidence="2">
    <location>
        <begin position="1"/>
        <end position="22"/>
    </location>
</feature>
<name>A0A1H4NV31_9BACT</name>
<dbReference type="Gene3D" id="1.20.58.2150">
    <property type="match status" value="1"/>
</dbReference>
<keyword evidence="1 4" id="KW-0378">Hydrolase</keyword>
<sequence length="903" mass="98467">MRTSHRVLLLAFVGNVAAALCAAQTPLVELDKPSQATSFAVAAQGRAAAIYVAPGNPESVRTAAEAFAGDVERVTGIRPALLTSLKAPLPAQLILVGVVGKTSEFDQLQKQHRLETAAIDGKWEAAETLVISNPPAALLPGVKSALIVAGSDRRGTAFALFAMSRAMGVSPWYWWADVPVAKHRAIYVSPGLHTQAPPSVQYRGIFLNDEDWGLRPWAAKKMDPAVDGGKGNFGPHTYEHIFELLLRLHANSLWPAMHPGSLAFNAIPENAVLADKWGVVMGSSHSEALLRNNVGEWSEAAPPRGDGPWNYQKNADAMNAYWDKRLQVNGKYENFYTVGLRGLHDSGLQATGSAEVKARLVEGAMTKQRQLLEERVNRNVATLPQVIWLYKESLDLYRAGMKVPEDVTLGWTDDNYGYIRQLPNAVEQKRPGGSGVYYHVSYWGAPHDHLWLSSTPPALIREEMTKAYDHNARKYWVLNVGDIKPAEMDIDYFMQLAVDEPGMSKISQRQFLQGWLHEQIPSANAAAAADLMTRYYALNFVRRPEFMGFNGYDDGVKRTDFNPLAWPSHGQPDQNHARTAEWARASEEARVLSKSLPADETAAYFELVGYPVEAAAAMNEKFLATDLSFLDAAKQKSAETQRDASRAQAAYQTIQALTAKYNNLLGGKWDGIMSASPRERRVFEMPATATAADAKTPLPASWGEGQMQPERAPKSVTGFTEQHGAVSINAAHYGTKIDGDIAHWQTLDDLGISGSSVVYGSPGALANTAASGTPSSNAASLDYDFTTVTTDPGKLSIYLLPTFPLDSEHRLRYAVVLDVGAPMERVINGNGMQAAESGDGPSGAEWPRNVLRNAAVDSIELPSLAPGKHHIKLLYRDPGVVFQHLLLTFKGAAPAYPVPPETR</sequence>
<dbReference type="InterPro" id="IPR029018">
    <property type="entry name" value="Hex-like_dom2"/>
</dbReference>
<dbReference type="PANTHER" id="PTHR37842">
    <property type="match status" value="1"/>
</dbReference>
<proteinExistence type="predicted"/>
<evidence type="ECO:0000313" key="4">
    <source>
        <dbReference type="EMBL" id="SEB99050.1"/>
    </source>
</evidence>
<dbReference type="AlphaFoldDB" id="A0A1H4NV31"/>
<organism evidence="4 5">
    <name type="scientific">Terriglobus roseus</name>
    <dbReference type="NCBI Taxonomy" id="392734"/>
    <lineage>
        <taxon>Bacteria</taxon>
        <taxon>Pseudomonadati</taxon>
        <taxon>Acidobacteriota</taxon>
        <taxon>Terriglobia</taxon>
        <taxon>Terriglobales</taxon>
        <taxon>Acidobacteriaceae</taxon>
        <taxon>Terriglobus</taxon>
    </lineage>
</organism>
<dbReference type="GO" id="GO:0016787">
    <property type="term" value="F:hydrolase activity"/>
    <property type="evidence" value="ECO:0007669"/>
    <property type="project" value="UniProtKB-KW"/>
</dbReference>
<dbReference type="InterPro" id="IPR041437">
    <property type="entry name" value="GH115_C"/>
</dbReference>
<reference evidence="4 5" key="1">
    <citation type="submission" date="2016-10" db="EMBL/GenBank/DDBJ databases">
        <authorList>
            <person name="de Groot N.N."/>
        </authorList>
    </citation>
    <scope>NUCLEOTIDE SEQUENCE [LARGE SCALE GENOMIC DNA]</scope>
    <source>
        <strain evidence="4 5">AB35.6</strain>
    </source>
</reference>
<dbReference type="Gene3D" id="2.60.120.1620">
    <property type="match status" value="1"/>
</dbReference>
<dbReference type="OrthoDB" id="8727830at2"/>
<evidence type="ECO:0000256" key="1">
    <source>
        <dbReference type="ARBA" id="ARBA00022801"/>
    </source>
</evidence>
<dbReference type="InterPro" id="IPR031924">
    <property type="entry name" value="GH115"/>
</dbReference>
<dbReference type="Pfam" id="PF17829">
    <property type="entry name" value="GH115_C"/>
    <property type="match status" value="1"/>
</dbReference>
<dbReference type="Pfam" id="PF15979">
    <property type="entry name" value="Glyco_hydro_115"/>
    <property type="match status" value="1"/>
</dbReference>
<accession>A0A1H4NV31</accession>
<dbReference type="Gene3D" id="3.30.379.10">
    <property type="entry name" value="Chitobiase/beta-hexosaminidase domain 2-like"/>
    <property type="match status" value="1"/>
</dbReference>
<dbReference type="RefSeq" id="WP_083350488.1">
    <property type="nucleotide sequence ID" value="NZ_FNSD01000001.1"/>
</dbReference>
<dbReference type="InterPro" id="IPR042301">
    <property type="entry name" value="GH115_sf"/>
</dbReference>
<evidence type="ECO:0000256" key="2">
    <source>
        <dbReference type="SAM" id="SignalP"/>
    </source>
</evidence>
<dbReference type="PANTHER" id="PTHR37842:SF2">
    <property type="entry name" value="GYLCOSYL HYDROLASE 115 C-TERMINAL DOMAIN-CONTAINING PROTEIN"/>
    <property type="match status" value="1"/>
</dbReference>
<protein>
    <submittedName>
        <fullName evidence="4">Glycosyl hydrolase family 115</fullName>
    </submittedName>
</protein>
<evidence type="ECO:0000259" key="3">
    <source>
        <dbReference type="Pfam" id="PF17829"/>
    </source>
</evidence>
<gene>
    <name evidence="4" type="ORF">SAMN05443244_2365</name>
</gene>